<dbReference type="SUPFAM" id="SSF51230">
    <property type="entry name" value="Single hybrid motif"/>
    <property type="match status" value="1"/>
</dbReference>
<evidence type="ECO:0000313" key="5">
    <source>
        <dbReference type="EMBL" id="UNK47789.1"/>
    </source>
</evidence>
<reference evidence="5 6" key="1">
    <citation type="submission" date="2022-03" db="EMBL/GenBank/DDBJ databases">
        <title>Isotopic signatures of nitrous oxide derived from detoxification processes.</title>
        <authorList>
            <person name="Behrendt U."/>
            <person name="Buchen C."/>
            <person name="Well R."/>
            <person name="Ulrich A."/>
            <person name="Rohe L."/>
            <person name="Kolb S."/>
            <person name="Schloter M."/>
            <person name="Horn M.A."/>
            <person name="Augustin J."/>
        </authorList>
    </citation>
    <scope>NUCLEOTIDE SEQUENCE [LARGE SCALE GENOMIC DNA]</scope>
    <source>
        <strain evidence="5 6">S4-C24</strain>
        <plasmid evidence="5 6">p1</plasmid>
    </source>
</reference>
<evidence type="ECO:0000256" key="2">
    <source>
        <dbReference type="ARBA" id="ARBA00023267"/>
    </source>
</evidence>
<gene>
    <name evidence="5" type="primary">accB</name>
    <name evidence="5" type="ORF">MNQ99_18875</name>
</gene>
<dbReference type="Gene3D" id="2.40.50.100">
    <property type="match status" value="1"/>
</dbReference>
<keyword evidence="5" id="KW-0614">Plasmid</keyword>
<dbReference type="GO" id="GO:0003989">
    <property type="term" value="F:acetyl-CoA carboxylase activity"/>
    <property type="evidence" value="ECO:0007669"/>
    <property type="project" value="UniProtKB-EC"/>
</dbReference>
<geneLocation type="plasmid" evidence="5 6">
    <name>p1</name>
</geneLocation>
<dbReference type="InterPro" id="IPR001249">
    <property type="entry name" value="AcCoA_biotinCC"/>
</dbReference>
<dbReference type="RefSeq" id="WP_241915488.1">
    <property type="nucleotide sequence ID" value="NZ_CP093327.1"/>
</dbReference>
<sequence>MSLNQPDIRELRALVDWAHTTTDVRELSIKYGDIELFVSRNERTAMAPTTAAPVAMTAPAPEAAPAATATAVAPAPAPVAAPASTPTAATEDEVVITAPMVGIFYASPKPGSPAFVNVGDRVSPDSVLCILEVMKLMNNIEANVDGVVTQILVENEQAVEYGQPLMVIKRDA</sequence>
<dbReference type="NCBIfam" id="TIGR00531">
    <property type="entry name" value="BCCP"/>
    <property type="match status" value="1"/>
</dbReference>
<name>A0ABY3WBP6_9MICC</name>
<dbReference type="Proteomes" id="UP000829069">
    <property type="component" value="Plasmid p1"/>
</dbReference>
<comment type="pathway">
    <text evidence="3">Lipid metabolism; fatty acid biosynthesis.</text>
</comment>
<evidence type="ECO:0000256" key="1">
    <source>
        <dbReference type="ARBA" id="ARBA00017562"/>
    </source>
</evidence>
<accession>A0ABY3WBP6</accession>
<evidence type="ECO:0000256" key="3">
    <source>
        <dbReference type="RuleBase" id="RU364072"/>
    </source>
</evidence>
<dbReference type="PANTHER" id="PTHR45266">
    <property type="entry name" value="OXALOACETATE DECARBOXYLASE ALPHA CHAIN"/>
    <property type="match status" value="1"/>
</dbReference>
<comment type="function">
    <text evidence="3">This protein is a component of the acetyl coenzyme A carboxylase complex; first, biotin carboxylase catalyzes the carboxylation of the carrier protein and then the transcarboxylase transfers the carboxyl group to form malonyl-CoA.</text>
</comment>
<evidence type="ECO:0000259" key="4">
    <source>
        <dbReference type="PROSITE" id="PS50968"/>
    </source>
</evidence>
<keyword evidence="2 3" id="KW-0092">Biotin</keyword>
<proteinExistence type="predicted"/>
<keyword evidence="3" id="KW-0276">Fatty acid metabolism</keyword>
<keyword evidence="6" id="KW-1185">Reference proteome</keyword>
<organism evidence="5 6">
    <name type="scientific">Arthrobacter sulfonylureivorans</name>
    <dbReference type="NCBI Taxonomy" id="2486855"/>
    <lineage>
        <taxon>Bacteria</taxon>
        <taxon>Bacillati</taxon>
        <taxon>Actinomycetota</taxon>
        <taxon>Actinomycetes</taxon>
        <taxon>Micrococcales</taxon>
        <taxon>Micrococcaceae</taxon>
        <taxon>Arthrobacter</taxon>
    </lineage>
</organism>
<dbReference type="Pfam" id="PF00364">
    <property type="entry name" value="Biotin_lipoyl"/>
    <property type="match status" value="1"/>
</dbReference>
<dbReference type="InterPro" id="IPR000089">
    <property type="entry name" value="Biotin_lipoyl"/>
</dbReference>
<keyword evidence="3" id="KW-0275">Fatty acid biosynthesis</keyword>
<dbReference type="PANTHER" id="PTHR45266:SF3">
    <property type="entry name" value="OXALOACETATE DECARBOXYLASE ALPHA CHAIN"/>
    <property type="match status" value="1"/>
</dbReference>
<dbReference type="InterPro" id="IPR050709">
    <property type="entry name" value="Biotin_Carboxyl_Carrier/Decarb"/>
</dbReference>
<dbReference type="InterPro" id="IPR011053">
    <property type="entry name" value="Single_hybrid_motif"/>
</dbReference>
<keyword evidence="3" id="KW-0444">Lipid biosynthesis</keyword>
<dbReference type="PROSITE" id="PS50968">
    <property type="entry name" value="BIOTINYL_LIPOYL"/>
    <property type="match status" value="1"/>
</dbReference>
<evidence type="ECO:0000313" key="6">
    <source>
        <dbReference type="Proteomes" id="UP000829069"/>
    </source>
</evidence>
<feature type="domain" description="Lipoyl-binding" evidence="4">
    <location>
        <begin position="93"/>
        <end position="169"/>
    </location>
</feature>
<keyword evidence="5" id="KW-0436">Ligase</keyword>
<dbReference type="CDD" id="cd06850">
    <property type="entry name" value="biotinyl_domain"/>
    <property type="match status" value="1"/>
</dbReference>
<dbReference type="PRINTS" id="PR01071">
    <property type="entry name" value="ACOABIOTINCC"/>
</dbReference>
<dbReference type="EMBL" id="CP093327">
    <property type="protein sequence ID" value="UNK47789.1"/>
    <property type="molecule type" value="Genomic_DNA"/>
</dbReference>
<protein>
    <recommendedName>
        <fullName evidence="1 3">Biotin carboxyl carrier protein of acetyl-CoA carboxylase</fullName>
    </recommendedName>
</protein>
<keyword evidence="3" id="KW-0443">Lipid metabolism</keyword>